<evidence type="ECO:0000256" key="6">
    <source>
        <dbReference type="ARBA" id="ARBA00023180"/>
    </source>
</evidence>
<evidence type="ECO:0000256" key="5">
    <source>
        <dbReference type="ARBA" id="ARBA00023136"/>
    </source>
</evidence>
<dbReference type="GO" id="GO:0050982">
    <property type="term" value="P:detection of mechanical stimulus"/>
    <property type="evidence" value="ECO:0000318"/>
    <property type="project" value="GO_Central"/>
</dbReference>
<dbReference type="GeneID" id="118413559"/>
<dbReference type="Gene3D" id="1.10.287.70">
    <property type="match status" value="1"/>
</dbReference>
<dbReference type="InterPro" id="IPR051223">
    <property type="entry name" value="Polycystin"/>
</dbReference>
<dbReference type="InterPro" id="IPR003915">
    <property type="entry name" value="PKD_2"/>
</dbReference>
<feature type="compositionally biased region" description="Polar residues" evidence="9">
    <location>
        <begin position="552"/>
        <end position="562"/>
    </location>
</feature>
<dbReference type="OrthoDB" id="10264154at2759"/>
<feature type="transmembrane region" description="Helical" evidence="10">
    <location>
        <begin position="333"/>
        <end position="352"/>
    </location>
</feature>
<evidence type="ECO:0000256" key="4">
    <source>
        <dbReference type="ARBA" id="ARBA00022989"/>
    </source>
</evidence>
<dbReference type="GO" id="GO:0005509">
    <property type="term" value="F:calcium ion binding"/>
    <property type="evidence" value="ECO:0007669"/>
    <property type="project" value="InterPro"/>
</dbReference>
<evidence type="ECO:0000256" key="7">
    <source>
        <dbReference type="ARBA" id="ARBA00023273"/>
    </source>
</evidence>
<evidence type="ECO:0000256" key="9">
    <source>
        <dbReference type="SAM" id="MobiDB-lite"/>
    </source>
</evidence>
<dbReference type="PANTHER" id="PTHR10877">
    <property type="entry name" value="POLYCYSTIN FAMILY MEMBER"/>
    <property type="match status" value="1"/>
</dbReference>
<name>A0A9J7MM61_BRAFL</name>
<gene>
    <name evidence="14" type="primary">LOC118413559</name>
</gene>
<evidence type="ECO:0000256" key="8">
    <source>
        <dbReference type="PIRSR" id="PIRSR603915-2"/>
    </source>
</evidence>
<keyword evidence="3 10" id="KW-0812">Transmembrane</keyword>
<protein>
    <submittedName>
        <fullName evidence="14">Polycystin-2-like</fullName>
    </submittedName>
</protein>
<keyword evidence="13" id="KW-1185">Reference proteome</keyword>
<dbReference type="OMA" id="RNMSWID"/>
<feature type="transmembrane region" description="Helical" evidence="10">
    <location>
        <begin position="420"/>
        <end position="439"/>
    </location>
</feature>
<dbReference type="InterPro" id="IPR013122">
    <property type="entry name" value="PKD1_2_channel"/>
</dbReference>
<organism evidence="13 14">
    <name type="scientific">Branchiostoma floridae</name>
    <name type="common">Florida lancelet</name>
    <name type="synonym">Amphioxus</name>
    <dbReference type="NCBI Taxonomy" id="7739"/>
    <lineage>
        <taxon>Eukaryota</taxon>
        <taxon>Metazoa</taxon>
        <taxon>Chordata</taxon>
        <taxon>Cephalochordata</taxon>
        <taxon>Leptocardii</taxon>
        <taxon>Amphioxiformes</taxon>
        <taxon>Branchiostomatidae</taxon>
        <taxon>Branchiostoma</taxon>
    </lineage>
</organism>
<dbReference type="Pfam" id="PF20519">
    <property type="entry name" value="Polycystin_dom"/>
    <property type="match status" value="1"/>
</dbReference>
<feature type="domain" description="Polycystin cation channel PKD1/PKD2" evidence="11">
    <location>
        <begin position="286"/>
        <end position="505"/>
    </location>
</feature>
<dbReference type="InterPro" id="IPR027359">
    <property type="entry name" value="Volt_channel_dom_sf"/>
</dbReference>
<evidence type="ECO:0000256" key="3">
    <source>
        <dbReference type="ARBA" id="ARBA00022692"/>
    </source>
</evidence>
<reference evidence="14" key="2">
    <citation type="submission" date="2025-08" db="UniProtKB">
        <authorList>
            <consortium name="RefSeq"/>
        </authorList>
    </citation>
    <scope>IDENTIFICATION</scope>
    <source>
        <strain evidence="14">S238N-H82</strain>
        <tissue evidence="14">Testes</tissue>
    </source>
</reference>
<dbReference type="GO" id="GO:0060170">
    <property type="term" value="C:ciliary membrane"/>
    <property type="evidence" value="ECO:0007669"/>
    <property type="project" value="UniProtKB-SubCell"/>
</dbReference>
<feature type="transmembrane region" description="Helical" evidence="10">
    <location>
        <begin position="373"/>
        <end position="400"/>
    </location>
</feature>
<accession>A0A9J7MM61</accession>
<feature type="domain" description="Polycystin" evidence="12">
    <location>
        <begin position="96"/>
        <end position="282"/>
    </location>
</feature>
<feature type="compositionally biased region" description="Basic and acidic residues" evidence="9">
    <location>
        <begin position="565"/>
        <end position="576"/>
    </location>
</feature>
<evidence type="ECO:0000259" key="11">
    <source>
        <dbReference type="Pfam" id="PF08016"/>
    </source>
</evidence>
<keyword evidence="6" id="KW-0325">Glycoprotein</keyword>
<dbReference type="SUPFAM" id="SSF81324">
    <property type="entry name" value="Voltage-gated potassium channels"/>
    <property type="match status" value="1"/>
</dbReference>
<comment type="similarity">
    <text evidence="2">Belongs to the polycystin family.</text>
</comment>
<dbReference type="GO" id="GO:0005262">
    <property type="term" value="F:calcium channel activity"/>
    <property type="evidence" value="ECO:0000318"/>
    <property type="project" value="GO_Central"/>
</dbReference>
<feature type="transmembrane region" description="Helical" evidence="10">
    <location>
        <begin position="480"/>
        <end position="500"/>
    </location>
</feature>
<sequence length="576" mass="65586">MFVPQGMRRARQARRARAEALFREEKKAEVRIPSRKELDVARRPTLKEAGLYDLVLDTGRYMVLVLLVLGIAHTMAVPNAFNLTNNMENTFLSKLDKINVSVDVYYWLENELLPKVSADGYTADDQSVLVGLVRLRQVRVPLDTCNFHHGSRLLSLYFFDMCAEDYTRGSAVKSHFHPGWTKESNLTDTSSPWVYRQTDSIWALWHYDSGGYVEDIDPRLPNYNHRLSELRNMSWIDRQTRAIFVDFTLYNANVDLFCVVSVLVETPATGRARAQVDLPVLRLHLYNQTTDLILLTFQIAYVIFLTYFIYYAVRGILKDRMEYFKDIWKVLDLIIVSLSLIAVAAFGARMVLTENTLANYRENNKSFLNIAPVVLADSTLLNVVSTLAFIGCCRCCKLLSGNNSLSLMQKTFGRAIKPMLAHGCVIVVVMLAYVMLGNISFGGYVESYSTIYNAFLTVTNFVIGSYQLEDYVLFPTLGTIFFISFILFMNFVLLNFFATVMMDAFFTEKETFVIPEDREIVTYTMNRIRARMPGWCHGHAENQSPDGAESDPATTSFGSSENGCDDERMPAMKTTE</sequence>
<dbReference type="Gene3D" id="1.20.120.350">
    <property type="entry name" value="Voltage-gated potassium channels. Chain C"/>
    <property type="match status" value="1"/>
</dbReference>
<dbReference type="InterPro" id="IPR046791">
    <property type="entry name" value="Polycystin_dom"/>
</dbReference>
<feature type="transmembrane region" description="Helical" evidence="10">
    <location>
        <begin position="61"/>
        <end position="81"/>
    </location>
</feature>
<comment type="subcellular location">
    <subcellularLocation>
        <location evidence="1">Cell projection</location>
        <location evidence="1">Cilium membrane</location>
        <topology evidence="1">Multi-pass membrane protein</topology>
    </subcellularLocation>
</comment>
<keyword evidence="4 10" id="KW-1133">Transmembrane helix</keyword>
<evidence type="ECO:0000256" key="2">
    <source>
        <dbReference type="ARBA" id="ARBA00007200"/>
    </source>
</evidence>
<evidence type="ECO:0000313" key="13">
    <source>
        <dbReference type="Proteomes" id="UP000001554"/>
    </source>
</evidence>
<evidence type="ECO:0000256" key="1">
    <source>
        <dbReference type="ARBA" id="ARBA00004272"/>
    </source>
</evidence>
<feature type="region of interest" description="Disordered" evidence="9">
    <location>
        <begin position="539"/>
        <end position="576"/>
    </location>
</feature>
<evidence type="ECO:0000259" key="12">
    <source>
        <dbReference type="Pfam" id="PF20519"/>
    </source>
</evidence>
<feature type="disulfide bond" evidence="8">
    <location>
        <begin position="145"/>
        <end position="162"/>
    </location>
</feature>
<dbReference type="PRINTS" id="PR01433">
    <property type="entry name" value="POLYCYSTIN2"/>
</dbReference>
<dbReference type="Pfam" id="PF08016">
    <property type="entry name" value="PKD_channel"/>
    <property type="match status" value="1"/>
</dbReference>
<dbReference type="GO" id="GO:0016020">
    <property type="term" value="C:membrane"/>
    <property type="evidence" value="ECO:0000318"/>
    <property type="project" value="GO_Central"/>
</dbReference>
<dbReference type="KEGG" id="bfo:118413559"/>
<dbReference type="Proteomes" id="UP000001554">
    <property type="component" value="Chromosome 4"/>
</dbReference>
<dbReference type="PANTHER" id="PTHR10877:SF194">
    <property type="entry name" value="LOCATION OF VULVA DEFECTIVE 1"/>
    <property type="match status" value="1"/>
</dbReference>
<dbReference type="RefSeq" id="XP_035672977.1">
    <property type="nucleotide sequence ID" value="XM_035817084.1"/>
</dbReference>
<dbReference type="AlphaFoldDB" id="A0A9J7MM61"/>
<evidence type="ECO:0000313" key="14">
    <source>
        <dbReference type="RefSeq" id="XP_035672977.1"/>
    </source>
</evidence>
<evidence type="ECO:0000256" key="10">
    <source>
        <dbReference type="SAM" id="Phobius"/>
    </source>
</evidence>
<keyword evidence="5 10" id="KW-0472">Membrane</keyword>
<reference evidence="13" key="1">
    <citation type="journal article" date="2020" name="Nat. Ecol. Evol.">
        <title>Deeply conserved synteny resolves early events in vertebrate evolution.</title>
        <authorList>
            <person name="Simakov O."/>
            <person name="Marletaz F."/>
            <person name="Yue J.X."/>
            <person name="O'Connell B."/>
            <person name="Jenkins J."/>
            <person name="Brandt A."/>
            <person name="Calef R."/>
            <person name="Tung C.H."/>
            <person name="Huang T.K."/>
            <person name="Schmutz J."/>
            <person name="Satoh N."/>
            <person name="Yu J.K."/>
            <person name="Putnam N.H."/>
            <person name="Green R.E."/>
            <person name="Rokhsar D.S."/>
        </authorList>
    </citation>
    <scope>NUCLEOTIDE SEQUENCE [LARGE SCALE GENOMIC DNA]</scope>
    <source>
        <strain evidence="13">S238N-H82</strain>
    </source>
</reference>
<proteinExistence type="inferred from homology"/>
<feature type="transmembrane region" description="Helical" evidence="10">
    <location>
        <begin position="292"/>
        <end position="313"/>
    </location>
</feature>
<keyword evidence="7" id="KW-0966">Cell projection</keyword>